<dbReference type="EMBL" id="LAZR01011365">
    <property type="protein sequence ID" value="KKM62094.1"/>
    <property type="molecule type" value="Genomic_DNA"/>
</dbReference>
<organism evidence="1">
    <name type="scientific">marine sediment metagenome</name>
    <dbReference type="NCBI Taxonomy" id="412755"/>
    <lineage>
        <taxon>unclassified sequences</taxon>
        <taxon>metagenomes</taxon>
        <taxon>ecological metagenomes</taxon>
    </lineage>
</organism>
<protein>
    <submittedName>
        <fullName evidence="1">Uncharacterized protein</fullName>
    </submittedName>
</protein>
<evidence type="ECO:0000313" key="1">
    <source>
        <dbReference type="EMBL" id="KKM62094.1"/>
    </source>
</evidence>
<gene>
    <name evidence="1" type="ORF">LCGC14_1525130</name>
</gene>
<dbReference type="AlphaFoldDB" id="A0A0F9IXD4"/>
<accession>A0A0F9IXD4</accession>
<proteinExistence type="predicted"/>
<reference evidence="1" key="1">
    <citation type="journal article" date="2015" name="Nature">
        <title>Complex archaea that bridge the gap between prokaryotes and eukaryotes.</title>
        <authorList>
            <person name="Spang A."/>
            <person name="Saw J.H."/>
            <person name="Jorgensen S.L."/>
            <person name="Zaremba-Niedzwiedzka K."/>
            <person name="Martijn J."/>
            <person name="Lind A.E."/>
            <person name="van Eijk R."/>
            <person name="Schleper C."/>
            <person name="Guy L."/>
            <person name="Ettema T.J."/>
        </authorList>
    </citation>
    <scope>NUCLEOTIDE SEQUENCE</scope>
</reference>
<comment type="caution">
    <text evidence="1">The sequence shown here is derived from an EMBL/GenBank/DDBJ whole genome shotgun (WGS) entry which is preliminary data.</text>
</comment>
<sequence>MSYESSSRSYIRDYALIQGITLLENAIKRLEIQDVKLETISDKWVKNIVPTIKTQVQMIISTSADDIASKFLVKKLNKLNDHVLSEFPYLPYVKRLVKEVFDAMLRAIQARSHIWSNAQLQSILTALGSSHVVKTKRLPLYDYEKEEKKEKKNKLNVLEYRPS</sequence>
<name>A0A0F9IXD4_9ZZZZ</name>